<dbReference type="PANTHER" id="PTHR47563">
    <property type="entry name" value="PROTEIN FMP25, MITOCHONDRIAL"/>
    <property type="match status" value="1"/>
</dbReference>
<gene>
    <name evidence="3" type="ORF">E1B28_008654</name>
</gene>
<dbReference type="SUPFAM" id="SSF50985">
    <property type="entry name" value="RCC1/BLIP-II"/>
    <property type="match status" value="1"/>
</dbReference>
<evidence type="ECO:0000256" key="2">
    <source>
        <dbReference type="SAM" id="Phobius"/>
    </source>
</evidence>
<dbReference type="Proteomes" id="UP001049176">
    <property type="component" value="Chromosome 5"/>
</dbReference>
<keyword evidence="2" id="KW-1133">Transmembrane helix</keyword>
<evidence type="ECO:0000313" key="3">
    <source>
        <dbReference type="EMBL" id="KAG7092292.1"/>
    </source>
</evidence>
<feature type="transmembrane region" description="Helical" evidence="2">
    <location>
        <begin position="29"/>
        <end position="48"/>
    </location>
</feature>
<protein>
    <submittedName>
        <fullName evidence="3">Uncharacterized protein</fullName>
    </submittedName>
</protein>
<dbReference type="KEGG" id="more:E1B28_008654"/>
<proteinExistence type="predicted"/>
<dbReference type="EMBL" id="CM032185">
    <property type="protein sequence ID" value="KAG7092292.1"/>
    <property type="molecule type" value="Genomic_DNA"/>
</dbReference>
<dbReference type="InterPro" id="IPR053245">
    <property type="entry name" value="MitoProcess-Associated"/>
</dbReference>
<dbReference type="GO" id="GO:0005743">
    <property type="term" value="C:mitochondrial inner membrane"/>
    <property type="evidence" value="ECO:0007669"/>
    <property type="project" value="TreeGrafter"/>
</dbReference>
<name>A0A9P7RYZ2_9AGAR</name>
<dbReference type="AlphaFoldDB" id="A0A9P7RYZ2"/>
<dbReference type="PANTHER" id="PTHR47563:SF1">
    <property type="entry name" value="PROTEIN FMP25, MITOCHONDRIAL"/>
    <property type="match status" value="1"/>
</dbReference>
<dbReference type="GeneID" id="66077730"/>
<comment type="caution">
    <text evidence="3">The sequence shown here is derived from an EMBL/GenBank/DDBJ whole genome shotgun (WGS) entry which is preliminary data.</text>
</comment>
<keyword evidence="2" id="KW-0812">Transmembrane</keyword>
<dbReference type="PROSITE" id="PS00626">
    <property type="entry name" value="RCC1_2"/>
    <property type="match status" value="1"/>
</dbReference>
<dbReference type="Pfam" id="PF13540">
    <property type="entry name" value="RCC1_2"/>
    <property type="match status" value="1"/>
</dbReference>
<keyword evidence="2" id="KW-0472">Membrane</keyword>
<evidence type="ECO:0000313" key="4">
    <source>
        <dbReference type="Proteomes" id="UP001049176"/>
    </source>
</evidence>
<dbReference type="Gene3D" id="2.130.10.30">
    <property type="entry name" value="Regulator of chromosome condensation 1/beta-lactamase-inhibitor protein II"/>
    <property type="match status" value="1"/>
</dbReference>
<dbReference type="GO" id="GO:0034551">
    <property type="term" value="P:mitochondrial respiratory chain complex III assembly"/>
    <property type="evidence" value="ECO:0007669"/>
    <property type="project" value="TreeGrafter"/>
</dbReference>
<dbReference type="PROSITE" id="PS50012">
    <property type="entry name" value="RCC1_3"/>
    <property type="match status" value="1"/>
</dbReference>
<dbReference type="InterPro" id="IPR009091">
    <property type="entry name" value="RCC1/BLIP-II"/>
</dbReference>
<dbReference type="InterPro" id="IPR000408">
    <property type="entry name" value="Reg_chr_condens"/>
</dbReference>
<dbReference type="RefSeq" id="XP_043008762.1">
    <property type="nucleotide sequence ID" value="XM_043153478.1"/>
</dbReference>
<dbReference type="OrthoDB" id="10256179at2759"/>
<reference evidence="3" key="1">
    <citation type="journal article" date="2021" name="Genome Biol. Evol.">
        <title>The assembled and annotated genome of the fairy-ring fungus Marasmius oreades.</title>
        <authorList>
            <person name="Hiltunen M."/>
            <person name="Ament-Velasquez S.L."/>
            <person name="Johannesson H."/>
        </authorList>
    </citation>
    <scope>NUCLEOTIDE SEQUENCE</scope>
    <source>
        <strain evidence="3">03SP1</strain>
    </source>
</reference>
<accession>A0A9P7RYZ2</accession>
<feature type="repeat" description="RCC1" evidence="1">
    <location>
        <begin position="351"/>
        <end position="411"/>
    </location>
</feature>
<evidence type="ECO:0000256" key="1">
    <source>
        <dbReference type="PROSITE-ProRule" id="PRU00235"/>
    </source>
</evidence>
<organism evidence="3 4">
    <name type="scientific">Marasmius oreades</name>
    <name type="common">fairy-ring Marasmius</name>
    <dbReference type="NCBI Taxonomy" id="181124"/>
    <lineage>
        <taxon>Eukaryota</taxon>
        <taxon>Fungi</taxon>
        <taxon>Dikarya</taxon>
        <taxon>Basidiomycota</taxon>
        <taxon>Agaricomycotina</taxon>
        <taxon>Agaricomycetes</taxon>
        <taxon>Agaricomycetidae</taxon>
        <taxon>Agaricales</taxon>
        <taxon>Marasmiineae</taxon>
        <taxon>Marasmiaceae</taxon>
        <taxon>Marasmius</taxon>
    </lineage>
</organism>
<keyword evidence="4" id="KW-1185">Reference proteome</keyword>
<sequence>MLRRVQSPMRICVRSFHLTTRNVSSRHRLLTVASVAVATTVFVYYGTIKVIKNDAAPSLSPGSALVQGAASTQPEKSNTSTDVLQTLVWGSNRCKLLSIKPATENVRFPQVATWLDNVALRDLAFHKTYAACVDARGDVYQWGEGFSLPESTKPGLTLGGKDIVQIQLSDSRLYALSSSGKIYILSASESQQKPLSLSSSSSSWWKKTLGLEGKPSNCNEIIPEVALSSGEKFTSISAGDHHLLALTSSGRAFAHPITKQANAYGQLGFRKLGFPNASLRRQYGDSETVAVELVQEANKKGESTEEDLQSQTDDKSVRFCRRIFEIPSLGGIKLKQLVAGGRTSLALTETGRVLGWGANEYGQLGLGNNVMLDTVTVPMEVALWKSLVAGAKSRCLNIAAGGDLTCYTVERVIDPSPATVDIMMCGNGQWGALGNNVFTNAQGTPVRARNVSDLTEYNDETRRLQAVPPHSVSVSPTGHVLLSLQPMGSDRDLLAWGKNYDSELGNGKKSSMAVPVVMQNAEGDRMMLSKIKAKEVLDLSGRRWKRDVEVEQRPVTGYCNSAVFWKVVQ</sequence>